<protein>
    <submittedName>
        <fullName evidence="1">Uncharacterized protein</fullName>
    </submittedName>
</protein>
<evidence type="ECO:0000313" key="2">
    <source>
        <dbReference type="Proteomes" id="UP000675554"/>
    </source>
</evidence>
<name>A0A8T4IXN2_9ACTN</name>
<sequence length="139" mass="15231">MSHPIMFAAAERLVIAERWRKAEREAAFRTWGPRSVTAASKFARQLLGSAAATLDWDVLGLLSFEEHLQAVAGLDTVGGQHLELYYTNQGGTERLQLRVSCVSCPSQHVHDVTSLEQFGQLLAQTPAWASINPGNEGDL</sequence>
<proteinExistence type="predicted"/>
<dbReference type="Proteomes" id="UP000675554">
    <property type="component" value="Unassembled WGS sequence"/>
</dbReference>
<dbReference type="EMBL" id="JAGSMN010000609">
    <property type="protein sequence ID" value="MBR7676170.1"/>
    <property type="molecule type" value="Genomic_DNA"/>
</dbReference>
<comment type="caution">
    <text evidence="1">The sequence shown here is derived from an EMBL/GenBank/DDBJ whole genome shotgun (WGS) entry which is preliminary data.</text>
</comment>
<organism evidence="1 2">
    <name type="scientific">Streptomyces daliensis</name>
    <dbReference type="NCBI Taxonomy" id="299421"/>
    <lineage>
        <taxon>Bacteria</taxon>
        <taxon>Bacillati</taxon>
        <taxon>Actinomycetota</taxon>
        <taxon>Actinomycetes</taxon>
        <taxon>Kitasatosporales</taxon>
        <taxon>Streptomycetaceae</taxon>
        <taxon>Streptomyces</taxon>
    </lineage>
</organism>
<dbReference type="Pfam" id="PF19695">
    <property type="entry name" value="DUF6195"/>
    <property type="match status" value="1"/>
</dbReference>
<reference evidence="1" key="1">
    <citation type="submission" date="2021-04" db="EMBL/GenBank/DDBJ databases">
        <title>Sequencing of actinobacteria type strains.</title>
        <authorList>
            <person name="Nguyen G.-S."/>
            <person name="Wentzel A."/>
        </authorList>
    </citation>
    <scope>NUCLEOTIDE SEQUENCE</scope>
    <source>
        <strain evidence="1">DSM 42095</strain>
    </source>
</reference>
<dbReference type="AlphaFoldDB" id="A0A8T4IXN2"/>
<dbReference type="InterPro" id="IPR045675">
    <property type="entry name" value="DUF6195"/>
</dbReference>
<keyword evidence="2" id="KW-1185">Reference proteome</keyword>
<gene>
    <name evidence="1" type="ORF">KDA82_24805</name>
</gene>
<evidence type="ECO:0000313" key="1">
    <source>
        <dbReference type="EMBL" id="MBR7676170.1"/>
    </source>
</evidence>
<accession>A0A8T4IXN2</accession>